<sequence length="165" mass="18225">MVYVFFHRQHNPLQCVYLIATMPQMFTCGSFYGDVGSEHIAFGNAITFVSIASSILLMTEEPTCQLANLSSSEQNELSKIIVDKYTKGVDNHNVGCFNVNGDLVAFCLSGISTLITAITEKHARESGYKYCTALPTVPLTCRILEKRGYTLVDRLNRQQSAVSKG</sequence>
<evidence type="ECO:0000313" key="1">
    <source>
        <dbReference type="Proteomes" id="UP000887565"/>
    </source>
</evidence>
<organism evidence="1 2">
    <name type="scientific">Romanomermis culicivorax</name>
    <name type="common">Nematode worm</name>
    <dbReference type="NCBI Taxonomy" id="13658"/>
    <lineage>
        <taxon>Eukaryota</taxon>
        <taxon>Metazoa</taxon>
        <taxon>Ecdysozoa</taxon>
        <taxon>Nematoda</taxon>
        <taxon>Enoplea</taxon>
        <taxon>Dorylaimia</taxon>
        <taxon>Mermithida</taxon>
        <taxon>Mermithoidea</taxon>
        <taxon>Mermithidae</taxon>
        <taxon>Romanomermis</taxon>
    </lineage>
</organism>
<dbReference type="WBParaSite" id="nRc.2.0.1.t31463-RA">
    <property type="protein sequence ID" value="nRc.2.0.1.t31463-RA"/>
    <property type="gene ID" value="nRc.2.0.1.g31463"/>
</dbReference>
<dbReference type="Proteomes" id="UP000887565">
    <property type="component" value="Unplaced"/>
</dbReference>
<name>A0A915K0T1_ROMCU</name>
<proteinExistence type="predicted"/>
<keyword evidence="1" id="KW-1185">Reference proteome</keyword>
<reference evidence="2" key="1">
    <citation type="submission" date="2022-11" db="UniProtKB">
        <authorList>
            <consortium name="WormBaseParasite"/>
        </authorList>
    </citation>
    <scope>IDENTIFICATION</scope>
</reference>
<dbReference type="AlphaFoldDB" id="A0A915K0T1"/>
<protein>
    <submittedName>
        <fullName evidence="2">Uncharacterized protein</fullName>
    </submittedName>
</protein>
<accession>A0A915K0T1</accession>
<evidence type="ECO:0000313" key="2">
    <source>
        <dbReference type="WBParaSite" id="nRc.2.0.1.t31463-RA"/>
    </source>
</evidence>